<dbReference type="SUPFAM" id="SSF56925">
    <property type="entry name" value="OMPA-like"/>
    <property type="match status" value="1"/>
</dbReference>
<dbReference type="Pfam" id="PF13505">
    <property type="entry name" value="OMP_b-brl"/>
    <property type="match status" value="1"/>
</dbReference>
<dbReference type="InterPro" id="IPR027385">
    <property type="entry name" value="Beta-barrel_OMP"/>
</dbReference>
<evidence type="ECO:0000313" key="4">
    <source>
        <dbReference type="Proteomes" id="UP001155040"/>
    </source>
</evidence>
<sequence>MHVRSSAAVSLLVLLIVLLGGGRAEAQAVRVEAGGGWAIPSTEIDVPVQGEDGAAQIDPGSGPSGYVAVGLMRRLTDNLSLGVRVRAQQSQLRVGSDDISPGTCAGVCPGGRLRALSLEGQLHLTSVGRIAPYFLVGLGVARTTIDGTRIDAGGTTFQLSETDVTDAGGNVGFGAALRLVRGLSLTAETRVTGSLPGAKANAVTTFPFTLGVSYHFEHP</sequence>
<evidence type="ECO:0000313" key="3">
    <source>
        <dbReference type="EMBL" id="MCS4035409.1"/>
    </source>
</evidence>
<gene>
    <name evidence="3" type="ORF">GGQ01_000453</name>
</gene>
<dbReference type="Gene3D" id="2.40.160.20">
    <property type="match status" value="1"/>
</dbReference>
<dbReference type="InterPro" id="IPR011250">
    <property type="entry name" value="OMP/PagP_B-barrel"/>
</dbReference>
<feature type="domain" description="Outer membrane protein beta-barrel" evidence="2">
    <location>
        <begin position="13"/>
        <end position="216"/>
    </location>
</feature>
<accession>A0A9X2ZA68</accession>
<keyword evidence="1" id="KW-0732">Signal</keyword>
<reference evidence="3" key="1">
    <citation type="submission" date="2022-08" db="EMBL/GenBank/DDBJ databases">
        <title>Genomic Encyclopedia of Type Strains, Phase V (KMG-V): Genome sequencing to study the core and pangenomes of soil and plant-associated prokaryotes.</title>
        <authorList>
            <person name="Whitman W."/>
        </authorList>
    </citation>
    <scope>NUCLEOTIDE SEQUENCE</scope>
    <source>
        <strain evidence="3">SP3012</strain>
    </source>
</reference>
<dbReference type="Proteomes" id="UP001155040">
    <property type="component" value="Unassembled WGS sequence"/>
</dbReference>
<evidence type="ECO:0000259" key="2">
    <source>
        <dbReference type="Pfam" id="PF13505"/>
    </source>
</evidence>
<dbReference type="RefSeq" id="WP_259090639.1">
    <property type="nucleotide sequence ID" value="NZ_JANTZY010000003.1"/>
</dbReference>
<dbReference type="EMBL" id="JANUBF010000002">
    <property type="protein sequence ID" value="MCS4035409.1"/>
    <property type="molecule type" value="Genomic_DNA"/>
</dbReference>
<evidence type="ECO:0000256" key="1">
    <source>
        <dbReference type="ARBA" id="ARBA00022729"/>
    </source>
</evidence>
<dbReference type="AlphaFoldDB" id="A0A9X2ZA68"/>
<comment type="caution">
    <text evidence="3">The sequence shown here is derived from an EMBL/GenBank/DDBJ whole genome shotgun (WGS) entry which is preliminary data.</text>
</comment>
<proteinExistence type="predicted"/>
<protein>
    <submittedName>
        <fullName evidence="3">Opacity protein-like surface antigen</fullName>
    </submittedName>
</protein>
<organism evidence="3 4">
    <name type="scientific">Salinibacter ruber</name>
    <dbReference type="NCBI Taxonomy" id="146919"/>
    <lineage>
        <taxon>Bacteria</taxon>
        <taxon>Pseudomonadati</taxon>
        <taxon>Rhodothermota</taxon>
        <taxon>Rhodothermia</taxon>
        <taxon>Rhodothermales</taxon>
        <taxon>Salinibacteraceae</taxon>
        <taxon>Salinibacter</taxon>
    </lineage>
</organism>
<name>A0A9X2ZA68_9BACT</name>